<dbReference type="OrthoDB" id="1925033at2759"/>
<feature type="compositionally biased region" description="Basic residues" evidence="1">
    <location>
        <begin position="26"/>
        <end position="45"/>
    </location>
</feature>
<dbReference type="Proteomes" id="UP001055439">
    <property type="component" value="Chromosome 9"/>
</dbReference>
<sequence>MKARKQHGKATCGADQDEWQDAAKKALPRHGRRGERGRRGRGRRRIVGEQSSGWRRERRRRRPLRMRGRVGRGGGRGNHYLRLLPRVPCIQRNPRAREFLSGNVSDPSSLSLLRPNLCGVSWLLCFRLLFSPLFRPKLLLRRFCKCTLSYL</sequence>
<dbReference type="EMBL" id="CP097511">
    <property type="protein sequence ID" value="URE45752.1"/>
    <property type="molecule type" value="Genomic_DNA"/>
</dbReference>
<protein>
    <submittedName>
        <fullName evidence="2">Uncharacterized protein</fullName>
    </submittedName>
</protein>
<dbReference type="EMBL" id="CP097511">
    <property type="protein sequence ID" value="URE45755.1"/>
    <property type="molecule type" value="Genomic_DNA"/>
</dbReference>
<feature type="compositionally biased region" description="Basic residues" evidence="1">
    <location>
        <begin position="56"/>
        <end position="70"/>
    </location>
</feature>
<reference evidence="2" key="1">
    <citation type="submission" date="2022-05" db="EMBL/GenBank/DDBJ databases">
        <title>The Musa troglodytarum L. genome provides insights into the mechanism of non-climacteric behaviour and enrichment of carotenoids.</title>
        <authorList>
            <person name="Wang J."/>
        </authorList>
    </citation>
    <scope>NUCLEOTIDE SEQUENCE</scope>
    <source>
        <tissue evidence="2">Leaf</tissue>
    </source>
</reference>
<feature type="region of interest" description="Disordered" evidence="1">
    <location>
        <begin position="1"/>
        <end position="73"/>
    </location>
</feature>
<organism evidence="2 3">
    <name type="scientific">Musa troglodytarum</name>
    <name type="common">fe'i banana</name>
    <dbReference type="NCBI Taxonomy" id="320322"/>
    <lineage>
        <taxon>Eukaryota</taxon>
        <taxon>Viridiplantae</taxon>
        <taxon>Streptophyta</taxon>
        <taxon>Embryophyta</taxon>
        <taxon>Tracheophyta</taxon>
        <taxon>Spermatophyta</taxon>
        <taxon>Magnoliopsida</taxon>
        <taxon>Liliopsida</taxon>
        <taxon>Zingiberales</taxon>
        <taxon>Musaceae</taxon>
        <taxon>Musa</taxon>
    </lineage>
</organism>
<dbReference type="EMBL" id="CP097511">
    <property type="protein sequence ID" value="URE45756.1"/>
    <property type="molecule type" value="Genomic_DNA"/>
</dbReference>
<gene>
    <name evidence="2" type="ORF">MUK42_25648</name>
</gene>
<keyword evidence="3" id="KW-1185">Reference proteome</keyword>
<evidence type="ECO:0000313" key="2">
    <source>
        <dbReference type="EMBL" id="URE45756.1"/>
    </source>
</evidence>
<dbReference type="AlphaFoldDB" id="A0A9E7L9X3"/>
<proteinExistence type="predicted"/>
<name>A0A9E7L9X3_9LILI</name>
<accession>A0A9E7L9X3</accession>
<evidence type="ECO:0000256" key="1">
    <source>
        <dbReference type="SAM" id="MobiDB-lite"/>
    </source>
</evidence>
<evidence type="ECO:0000313" key="3">
    <source>
        <dbReference type="Proteomes" id="UP001055439"/>
    </source>
</evidence>